<sequence>MMDNAKEFGTKATNQVGKLKPYLLEVYSLNKQATVMNLLCILK</sequence>
<proteinExistence type="predicted"/>
<dbReference type="EMBL" id="HACA01000488">
    <property type="protein sequence ID" value="CDW17849.1"/>
    <property type="molecule type" value="Transcribed_RNA"/>
</dbReference>
<name>A0A0K2SVV3_LEPSM</name>
<evidence type="ECO:0000313" key="1">
    <source>
        <dbReference type="EMBL" id="CDW17849.1"/>
    </source>
</evidence>
<dbReference type="AlphaFoldDB" id="A0A0K2SVV3"/>
<organism evidence="1">
    <name type="scientific">Lepeophtheirus salmonis</name>
    <name type="common">Salmon louse</name>
    <name type="synonym">Caligus salmonis</name>
    <dbReference type="NCBI Taxonomy" id="72036"/>
    <lineage>
        <taxon>Eukaryota</taxon>
        <taxon>Metazoa</taxon>
        <taxon>Ecdysozoa</taxon>
        <taxon>Arthropoda</taxon>
        <taxon>Crustacea</taxon>
        <taxon>Multicrustacea</taxon>
        <taxon>Hexanauplia</taxon>
        <taxon>Copepoda</taxon>
        <taxon>Siphonostomatoida</taxon>
        <taxon>Caligidae</taxon>
        <taxon>Lepeophtheirus</taxon>
    </lineage>
</organism>
<accession>A0A0K2SVV3</accession>
<protein>
    <submittedName>
        <fullName evidence="1">Uncharacterized protein</fullName>
    </submittedName>
</protein>
<reference evidence="1" key="1">
    <citation type="submission" date="2014-05" db="EMBL/GenBank/DDBJ databases">
        <authorList>
            <person name="Chronopoulou M."/>
        </authorList>
    </citation>
    <scope>NUCLEOTIDE SEQUENCE</scope>
    <source>
        <tissue evidence="1">Whole organism</tissue>
    </source>
</reference>